<sequence length="187" mass="20826">MMRRFVRAAMSDPRATLTVAVRPSDDPERVAEAVNALFPDLEPPDLPELRFPGMDDSHIWQVEGVDLRPFLEQIEKQRIMDTALDAMALDLTSSNNSANDETVRSDTTKFSLSRQAALAGKVAFVLPGERALGGTMKVGLEGAGLAEWIEKVTWHPGRREIPRSISDDVAMRADGEVTEWFDEEPQY</sequence>
<dbReference type="EMBL" id="KF901187">
    <property type="protein sequence ID" value="AIF21297.1"/>
    <property type="molecule type" value="Genomic_DNA"/>
</dbReference>
<organism evidence="1">
    <name type="scientific">uncultured marine group II/III euryarchaeote KM3_99_A09</name>
    <dbReference type="NCBI Taxonomy" id="1456549"/>
    <lineage>
        <taxon>Archaea</taxon>
        <taxon>Methanobacteriati</taxon>
        <taxon>Methanobacteriota</taxon>
        <taxon>environmental samples</taxon>
    </lineage>
</organism>
<accession>A0A075I3A3</accession>
<evidence type="ECO:0000313" key="1">
    <source>
        <dbReference type="EMBL" id="AIF21297.1"/>
    </source>
</evidence>
<dbReference type="AlphaFoldDB" id="A0A075I3A3"/>
<reference evidence="1" key="1">
    <citation type="journal article" date="2014" name="Genome Biol. Evol.">
        <title>Pangenome evidence for extensive interdomain horizontal transfer affecting lineage core and shell genes in uncultured planktonic thaumarchaeota and euryarchaeota.</title>
        <authorList>
            <person name="Deschamps P."/>
            <person name="Zivanovic Y."/>
            <person name="Moreira D."/>
            <person name="Rodriguez-Valera F."/>
            <person name="Lopez-Garcia P."/>
        </authorList>
    </citation>
    <scope>NUCLEOTIDE SEQUENCE</scope>
</reference>
<dbReference type="Gene3D" id="3.30.1440.10">
    <property type="match status" value="1"/>
</dbReference>
<proteinExistence type="predicted"/>
<dbReference type="SUPFAM" id="SSF55282">
    <property type="entry name" value="RL5-like"/>
    <property type="match status" value="1"/>
</dbReference>
<dbReference type="InterPro" id="IPR022803">
    <property type="entry name" value="Ribosomal_uL5_dom_sf"/>
</dbReference>
<name>A0A075I3A3_9EURY</name>
<protein>
    <submittedName>
        <fullName evidence="1">Uncharacterized protein</fullName>
    </submittedName>
</protein>